<accession>A0A3P7N4Y8</accession>
<dbReference type="AlphaFoldDB" id="A0A3P7N4Y8"/>
<keyword evidence="2" id="KW-1185">Reference proteome</keyword>
<dbReference type="Proteomes" id="UP000271087">
    <property type="component" value="Unassembled WGS sequence"/>
</dbReference>
<feature type="non-terminal residue" evidence="1">
    <location>
        <position position="1"/>
    </location>
</feature>
<gene>
    <name evidence="1" type="ORF">NOO_LOCUS13410</name>
</gene>
<protein>
    <submittedName>
        <fullName evidence="1">Uncharacterized protein</fullName>
    </submittedName>
</protein>
<dbReference type="EMBL" id="UYRW01015186">
    <property type="protein sequence ID" value="VDN01706.1"/>
    <property type="molecule type" value="Genomic_DNA"/>
</dbReference>
<evidence type="ECO:0000313" key="2">
    <source>
        <dbReference type="Proteomes" id="UP000271087"/>
    </source>
</evidence>
<evidence type="ECO:0000313" key="1">
    <source>
        <dbReference type="EMBL" id="VDN01706.1"/>
    </source>
</evidence>
<proteinExistence type="predicted"/>
<sequence>APKFNGKLKVMCCTAGKIKLPQFGELLELLKTLLAGFTNESKRQKIQLAYPNNIVRRRNCNVITKNAIHGTCEESAEDGGKLTTTQMWNGDIQVDNR</sequence>
<reference evidence="1 2" key="1">
    <citation type="submission" date="2018-08" db="EMBL/GenBank/DDBJ databases">
        <authorList>
            <person name="Laetsch R D."/>
            <person name="Stevens L."/>
            <person name="Kumar S."/>
            <person name="Blaxter L. M."/>
        </authorList>
    </citation>
    <scope>NUCLEOTIDE SEQUENCE [LARGE SCALE GENOMIC DNA]</scope>
</reference>
<name>A0A3P7N4Y8_ONCOC</name>
<organism evidence="1 2">
    <name type="scientific">Onchocerca ochengi</name>
    <name type="common">Filarial nematode worm</name>
    <dbReference type="NCBI Taxonomy" id="42157"/>
    <lineage>
        <taxon>Eukaryota</taxon>
        <taxon>Metazoa</taxon>
        <taxon>Ecdysozoa</taxon>
        <taxon>Nematoda</taxon>
        <taxon>Chromadorea</taxon>
        <taxon>Rhabditida</taxon>
        <taxon>Spirurina</taxon>
        <taxon>Spiruromorpha</taxon>
        <taxon>Filarioidea</taxon>
        <taxon>Onchocercidae</taxon>
        <taxon>Onchocerca</taxon>
    </lineage>
</organism>